<dbReference type="PROSITE" id="PS50995">
    <property type="entry name" value="HTH_MARR_2"/>
    <property type="match status" value="1"/>
</dbReference>
<dbReference type="InterPro" id="IPR036388">
    <property type="entry name" value="WH-like_DNA-bd_sf"/>
</dbReference>
<dbReference type="eggNOG" id="COG1846">
    <property type="taxonomic scope" value="Bacteria"/>
</dbReference>
<dbReference type="PANTHER" id="PTHR42756:SF1">
    <property type="entry name" value="TRANSCRIPTIONAL REPRESSOR OF EMRAB OPERON"/>
    <property type="match status" value="1"/>
</dbReference>
<keyword evidence="6" id="KW-1185">Reference proteome</keyword>
<accession>A0A098LM42</accession>
<dbReference type="Gene3D" id="1.10.10.10">
    <property type="entry name" value="Winged helix-like DNA-binding domain superfamily/Winged helix DNA-binding domain"/>
    <property type="match status" value="1"/>
</dbReference>
<organism evidence="5 6">
    <name type="scientific">Sporocytophaga myxococcoides</name>
    <dbReference type="NCBI Taxonomy" id="153721"/>
    <lineage>
        <taxon>Bacteria</taxon>
        <taxon>Pseudomonadati</taxon>
        <taxon>Bacteroidota</taxon>
        <taxon>Cytophagia</taxon>
        <taxon>Cytophagales</taxon>
        <taxon>Cytophagaceae</taxon>
        <taxon>Sporocytophaga</taxon>
    </lineage>
</organism>
<dbReference type="GO" id="GO:0003677">
    <property type="term" value="F:DNA binding"/>
    <property type="evidence" value="ECO:0007669"/>
    <property type="project" value="UniProtKB-KW"/>
</dbReference>
<evidence type="ECO:0000256" key="1">
    <source>
        <dbReference type="ARBA" id="ARBA00023015"/>
    </source>
</evidence>
<dbReference type="OrthoDB" id="5327581at2"/>
<protein>
    <recommendedName>
        <fullName evidence="4">HTH marR-type domain-containing protein</fullName>
    </recommendedName>
</protein>
<name>A0A098LM42_9BACT</name>
<dbReference type="GO" id="GO:0003700">
    <property type="term" value="F:DNA-binding transcription factor activity"/>
    <property type="evidence" value="ECO:0007669"/>
    <property type="project" value="InterPro"/>
</dbReference>
<evidence type="ECO:0000313" key="5">
    <source>
        <dbReference type="EMBL" id="GAL87208.1"/>
    </source>
</evidence>
<dbReference type="RefSeq" id="WP_045468167.1">
    <property type="nucleotide sequence ID" value="NZ_BBLT01000011.1"/>
</dbReference>
<keyword evidence="3" id="KW-0804">Transcription</keyword>
<evidence type="ECO:0000313" key="6">
    <source>
        <dbReference type="Proteomes" id="UP000030185"/>
    </source>
</evidence>
<sequence>MRIISSKEPPLGKCCTDLAKNYLAFLVENLEQSGLDRYFYMLLVLDENSGKITQQQLSELLHCDKVTTLRNLDHLSKLELVERVINQKDRREHLLQVTTKGKKLIPQIRKTYTELEQGAFKGMSEMEIDNFYNTLDLIRNNLKNLHTSKIDIKLRIKKVK</sequence>
<evidence type="ECO:0000256" key="2">
    <source>
        <dbReference type="ARBA" id="ARBA00023125"/>
    </source>
</evidence>
<dbReference type="SMART" id="SM00347">
    <property type="entry name" value="HTH_MARR"/>
    <property type="match status" value="1"/>
</dbReference>
<dbReference type="InterPro" id="IPR036390">
    <property type="entry name" value="WH_DNA-bd_sf"/>
</dbReference>
<dbReference type="EMBL" id="BBLT01000011">
    <property type="protein sequence ID" value="GAL87208.1"/>
    <property type="molecule type" value="Genomic_DNA"/>
</dbReference>
<proteinExistence type="predicted"/>
<dbReference type="Proteomes" id="UP000030185">
    <property type="component" value="Unassembled WGS sequence"/>
</dbReference>
<comment type="caution">
    <text evidence="5">The sequence shown here is derived from an EMBL/GenBank/DDBJ whole genome shotgun (WGS) entry which is preliminary data.</text>
</comment>
<reference evidence="5 6" key="1">
    <citation type="submission" date="2014-09" db="EMBL/GenBank/DDBJ databases">
        <title>Sporocytophaga myxococcoides PG-01 genome sequencing.</title>
        <authorList>
            <person name="Liu L."/>
            <person name="Gao P.J."/>
            <person name="Chen G.J."/>
            <person name="Wang L.S."/>
        </authorList>
    </citation>
    <scope>NUCLEOTIDE SEQUENCE [LARGE SCALE GENOMIC DNA]</scope>
    <source>
        <strain evidence="5 6">PG-01</strain>
    </source>
</reference>
<keyword evidence="1" id="KW-0805">Transcription regulation</keyword>
<evidence type="ECO:0000256" key="3">
    <source>
        <dbReference type="ARBA" id="ARBA00023163"/>
    </source>
</evidence>
<evidence type="ECO:0000259" key="4">
    <source>
        <dbReference type="PROSITE" id="PS50995"/>
    </source>
</evidence>
<dbReference type="PRINTS" id="PR00598">
    <property type="entry name" value="HTHMARR"/>
</dbReference>
<dbReference type="SUPFAM" id="SSF46785">
    <property type="entry name" value="Winged helix' DNA-binding domain"/>
    <property type="match status" value="1"/>
</dbReference>
<dbReference type="InterPro" id="IPR000835">
    <property type="entry name" value="HTH_MarR-typ"/>
</dbReference>
<dbReference type="PANTHER" id="PTHR42756">
    <property type="entry name" value="TRANSCRIPTIONAL REGULATOR, MARR"/>
    <property type="match status" value="1"/>
</dbReference>
<gene>
    <name evidence="5" type="ORF">MYP_4438</name>
</gene>
<dbReference type="AlphaFoldDB" id="A0A098LM42"/>
<keyword evidence="2" id="KW-0238">DNA-binding</keyword>
<dbReference type="Pfam" id="PF12802">
    <property type="entry name" value="MarR_2"/>
    <property type="match status" value="1"/>
</dbReference>
<dbReference type="STRING" id="153721.MYP_4438"/>
<feature type="domain" description="HTH marR-type" evidence="4">
    <location>
        <begin position="1"/>
        <end position="140"/>
    </location>
</feature>